<evidence type="ECO:0000256" key="2">
    <source>
        <dbReference type="ARBA" id="ARBA00022857"/>
    </source>
</evidence>
<gene>
    <name evidence="4" type="ORF">BCR42DRAFT_402723</name>
</gene>
<dbReference type="Pfam" id="PF13561">
    <property type="entry name" value="adh_short_C2"/>
    <property type="match status" value="1"/>
</dbReference>
<dbReference type="InterPro" id="IPR052178">
    <property type="entry name" value="Sec_Metab_Biosynth_SDR"/>
</dbReference>
<name>A0A1X2IYH2_9FUNG</name>
<evidence type="ECO:0000313" key="5">
    <source>
        <dbReference type="Proteomes" id="UP000193560"/>
    </source>
</evidence>
<dbReference type="STRING" id="90262.A0A1X2IYH2"/>
<dbReference type="OrthoDB" id="294295at2759"/>
<dbReference type="PRINTS" id="PR00080">
    <property type="entry name" value="SDRFAMILY"/>
</dbReference>
<dbReference type="FunFam" id="3.40.50.720:FF:000084">
    <property type="entry name" value="Short-chain dehydrogenase reductase"/>
    <property type="match status" value="1"/>
</dbReference>
<evidence type="ECO:0008006" key="6">
    <source>
        <dbReference type="Google" id="ProtNLM"/>
    </source>
</evidence>
<dbReference type="AlphaFoldDB" id="A0A1X2IYH2"/>
<dbReference type="InterPro" id="IPR036291">
    <property type="entry name" value="NAD(P)-bd_dom_sf"/>
</dbReference>
<dbReference type="SUPFAM" id="SSF51735">
    <property type="entry name" value="NAD(P)-binding Rossmann-fold domains"/>
    <property type="match status" value="1"/>
</dbReference>
<dbReference type="EMBL" id="MCGE01000002">
    <property type="protein sequence ID" value="ORZ24338.1"/>
    <property type="molecule type" value="Genomic_DNA"/>
</dbReference>
<dbReference type="InterPro" id="IPR002347">
    <property type="entry name" value="SDR_fam"/>
</dbReference>
<comment type="caution">
    <text evidence="4">The sequence shown here is derived from an EMBL/GenBank/DDBJ whole genome shotgun (WGS) entry which is preliminary data.</text>
</comment>
<dbReference type="PRINTS" id="PR00081">
    <property type="entry name" value="GDHRDH"/>
</dbReference>
<evidence type="ECO:0000313" key="4">
    <source>
        <dbReference type="EMBL" id="ORZ24338.1"/>
    </source>
</evidence>
<evidence type="ECO:0000256" key="1">
    <source>
        <dbReference type="ARBA" id="ARBA00006484"/>
    </source>
</evidence>
<sequence>MININNLFSVKNKVCLITGGGRGIGLMLAKGFVSAGAKVYISSRDAATCEKVAQELSVLGPGQCFSIPGDLQKLDDIKSIVKELSNMEDHLDVLISNAGANWAAPIDDYPDSGFQKVVNLNLTRVFTLTQMCLPLLRANATTENPSRIINVGSISGETAPKLEMYAYSASKAAVHQLTRHLAARLGSDNILVNAIAPGSFPSKMMAETLKKDGDQILKGIPVGRFGEPEDLAGTCIYLASRAGAYTTGAVIVVDGGALQSKI</sequence>
<dbReference type="PROSITE" id="PS00061">
    <property type="entry name" value="ADH_SHORT"/>
    <property type="match status" value="1"/>
</dbReference>
<evidence type="ECO:0000256" key="3">
    <source>
        <dbReference type="ARBA" id="ARBA00023002"/>
    </source>
</evidence>
<keyword evidence="3" id="KW-0560">Oxidoreductase</keyword>
<dbReference type="InterPro" id="IPR020904">
    <property type="entry name" value="Sc_DH/Rdtase_CS"/>
</dbReference>
<keyword evidence="5" id="KW-1185">Reference proteome</keyword>
<accession>A0A1X2IYH2</accession>
<dbReference type="GO" id="GO:0016491">
    <property type="term" value="F:oxidoreductase activity"/>
    <property type="evidence" value="ECO:0007669"/>
    <property type="project" value="UniProtKB-KW"/>
</dbReference>
<protein>
    <recommendedName>
        <fullName evidence="6">Rhamnolipids biosynthesis 3-oxoacyl-reductase</fullName>
    </recommendedName>
</protein>
<organism evidence="4 5">
    <name type="scientific">Absidia repens</name>
    <dbReference type="NCBI Taxonomy" id="90262"/>
    <lineage>
        <taxon>Eukaryota</taxon>
        <taxon>Fungi</taxon>
        <taxon>Fungi incertae sedis</taxon>
        <taxon>Mucoromycota</taxon>
        <taxon>Mucoromycotina</taxon>
        <taxon>Mucoromycetes</taxon>
        <taxon>Mucorales</taxon>
        <taxon>Cunninghamellaceae</taxon>
        <taxon>Absidia</taxon>
    </lineage>
</organism>
<dbReference type="Gene3D" id="3.40.50.720">
    <property type="entry name" value="NAD(P)-binding Rossmann-like Domain"/>
    <property type="match status" value="1"/>
</dbReference>
<dbReference type="Proteomes" id="UP000193560">
    <property type="component" value="Unassembled WGS sequence"/>
</dbReference>
<comment type="similarity">
    <text evidence="1">Belongs to the short-chain dehydrogenases/reductases (SDR) family.</text>
</comment>
<keyword evidence="2" id="KW-0521">NADP</keyword>
<proteinExistence type="inferred from homology"/>
<dbReference type="PANTHER" id="PTHR43618:SF17">
    <property type="entry name" value="RHAMNOLIPIDS BIOSYNTHESIS 3-OXOACYL-[ACYL-CARRIER-PROTEIN] REDUCTASE"/>
    <property type="match status" value="1"/>
</dbReference>
<dbReference type="PANTHER" id="PTHR43618">
    <property type="entry name" value="7-ALPHA-HYDROXYSTEROID DEHYDROGENASE"/>
    <property type="match status" value="1"/>
</dbReference>
<reference evidence="4 5" key="1">
    <citation type="submission" date="2016-07" db="EMBL/GenBank/DDBJ databases">
        <title>Pervasive Adenine N6-methylation of Active Genes in Fungi.</title>
        <authorList>
            <consortium name="DOE Joint Genome Institute"/>
            <person name="Mondo S.J."/>
            <person name="Dannebaum R.O."/>
            <person name="Kuo R.C."/>
            <person name="Labutti K."/>
            <person name="Haridas S."/>
            <person name="Kuo A."/>
            <person name="Salamov A."/>
            <person name="Ahrendt S.R."/>
            <person name="Lipzen A."/>
            <person name="Sullivan W."/>
            <person name="Andreopoulos W.B."/>
            <person name="Clum A."/>
            <person name="Lindquist E."/>
            <person name="Daum C."/>
            <person name="Ramamoorthy G.K."/>
            <person name="Gryganskyi A."/>
            <person name="Culley D."/>
            <person name="Magnuson J.K."/>
            <person name="James T.Y."/>
            <person name="O'Malley M.A."/>
            <person name="Stajich J.E."/>
            <person name="Spatafora J.W."/>
            <person name="Visel A."/>
            <person name="Grigoriev I.V."/>
        </authorList>
    </citation>
    <scope>NUCLEOTIDE SEQUENCE [LARGE SCALE GENOMIC DNA]</scope>
    <source>
        <strain evidence="4 5">NRRL 1336</strain>
    </source>
</reference>